<keyword evidence="3" id="KW-1185">Reference proteome</keyword>
<accession>A0ABQ2EN21</accession>
<evidence type="ECO:0000313" key="3">
    <source>
        <dbReference type="Proteomes" id="UP000660265"/>
    </source>
</evidence>
<protein>
    <recommendedName>
        <fullName evidence="4">Secreted protein</fullName>
    </recommendedName>
</protein>
<dbReference type="RefSeq" id="WP_189110410.1">
    <property type="nucleotide sequence ID" value="NZ_BMMV01000022.1"/>
</dbReference>
<organism evidence="2 3">
    <name type="scientific">Streptomyces camponoticapitis</name>
    <dbReference type="NCBI Taxonomy" id="1616125"/>
    <lineage>
        <taxon>Bacteria</taxon>
        <taxon>Bacillati</taxon>
        <taxon>Actinomycetota</taxon>
        <taxon>Actinomycetes</taxon>
        <taxon>Kitasatosporales</taxon>
        <taxon>Streptomycetaceae</taxon>
        <taxon>Streptomyces</taxon>
    </lineage>
</organism>
<comment type="caution">
    <text evidence="2">The sequence shown here is derived from an EMBL/GenBank/DDBJ whole genome shotgun (WGS) entry which is preliminary data.</text>
</comment>
<proteinExistence type="predicted"/>
<dbReference type="EMBL" id="BMMV01000022">
    <property type="protein sequence ID" value="GGK17537.1"/>
    <property type="molecule type" value="Genomic_DNA"/>
</dbReference>
<reference evidence="3" key="1">
    <citation type="journal article" date="2019" name="Int. J. Syst. Evol. Microbiol.">
        <title>The Global Catalogue of Microorganisms (GCM) 10K type strain sequencing project: providing services to taxonomists for standard genome sequencing and annotation.</title>
        <authorList>
            <consortium name="The Broad Institute Genomics Platform"/>
            <consortium name="The Broad Institute Genome Sequencing Center for Infectious Disease"/>
            <person name="Wu L."/>
            <person name="Ma J."/>
        </authorList>
    </citation>
    <scope>NUCLEOTIDE SEQUENCE [LARGE SCALE GENOMIC DNA]</scope>
    <source>
        <strain evidence="3">CGMCC 4.7275</strain>
    </source>
</reference>
<evidence type="ECO:0000256" key="1">
    <source>
        <dbReference type="SAM" id="MobiDB-lite"/>
    </source>
</evidence>
<evidence type="ECO:0008006" key="4">
    <source>
        <dbReference type="Google" id="ProtNLM"/>
    </source>
</evidence>
<dbReference type="Proteomes" id="UP000660265">
    <property type="component" value="Unassembled WGS sequence"/>
</dbReference>
<feature type="region of interest" description="Disordered" evidence="1">
    <location>
        <begin position="41"/>
        <end position="65"/>
    </location>
</feature>
<name>A0ABQ2EN21_9ACTN</name>
<sequence length="197" mass="20147">MQISDVPDLAHTQPRPVHWLATATAMAAVVALAGLLQPDAATAGQPGSEPTGRTAPNAAPLPAPDTAAVDFPLECGGAKALVTKEAVGDLDGDANPETVAAARCDAGSGTPPTGVYVLTGTKDAGAPRIVATLVDPADRQSVADLEIRDGVVRARLLGYSGPDVPGCCPDEERSPSWEWENGAFVRSEDGRSESRSV</sequence>
<evidence type="ECO:0000313" key="2">
    <source>
        <dbReference type="EMBL" id="GGK17537.1"/>
    </source>
</evidence>
<gene>
    <name evidence="2" type="ORF">GCM10011583_56740</name>
</gene>